<reference evidence="2 3" key="1">
    <citation type="journal article" date="2007" name="Nature">
        <title>Evolution of genes and genomes on the Drosophila phylogeny.</title>
        <authorList>
            <consortium name="Drosophila 12 Genomes Consortium"/>
            <person name="Clark A.G."/>
            <person name="Eisen M.B."/>
            <person name="Smith D.R."/>
            <person name="Bergman C.M."/>
            <person name="Oliver B."/>
            <person name="Markow T.A."/>
            <person name="Kaufman T.C."/>
            <person name="Kellis M."/>
            <person name="Gelbart W."/>
            <person name="Iyer V.N."/>
            <person name="Pollard D.A."/>
            <person name="Sackton T.B."/>
            <person name="Larracuente A.M."/>
            <person name="Singh N.D."/>
            <person name="Abad J.P."/>
            <person name="Abt D.N."/>
            <person name="Adryan B."/>
            <person name="Aguade M."/>
            <person name="Akashi H."/>
            <person name="Anderson W.W."/>
            <person name="Aquadro C.F."/>
            <person name="Ardell D.H."/>
            <person name="Arguello R."/>
            <person name="Artieri C.G."/>
            <person name="Barbash D.A."/>
            <person name="Barker D."/>
            <person name="Barsanti P."/>
            <person name="Batterham P."/>
            <person name="Batzoglou S."/>
            <person name="Begun D."/>
            <person name="Bhutkar A."/>
            <person name="Blanco E."/>
            <person name="Bosak S.A."/>
            <person name="Bradley R.K."/>
            <person name="Brand A.D."/>
            <person name="Brent M.R."/>
            <person name="Brooks A.N."/>
            <person name="Brown R.H."/>
            <person name="Butlin R.K."/>
            <person name="Caggese C."/>
            <person name="Calvi B.R."/>
            <person name="Bernardo de Carvalho A."/>
            <person name="Caspi A."/>
            <person name="Castrezana S."/>
            <person name="Celniker S.E."/>
            <person name="Chang J.L."/>
            <person name="Chapple C."/>
            <person name="Chatterji S."/>
            <person name="Chinwalla A."/>
            <person name="Civetta A."/>
            <person name="Clifton S.W."/>
            <person name="Comeron J.M."/>
            <person name="Costello J.C."/>
            <person name="Coyne J.A."/>
            <person name="Daub J."/>
            <person name="David R.G."/>
            <person name="Delcher A.L."/>
            <person name="Delehaunty K."/>
            <person name="Do C.B."/>
            <person name="Ebling H."/>
            <person name="Edwards K."/>
            <person name="Eickbush T."/>
            <person name="Evans J.D."/>
            <person name="Filipski A."/>
            <person name="Findeiss S."/>
            <person name="Freyhult E."/>
            <person name="Fulton L."/>
            <person name="Fulton R."/>
            <person name="Garcia A.C."/>
            <person name="Gardiner A."/>
            <person name="Garfield D.A."/>
            <person name="Garvin B.E."/>
            <person name="Gibson G."/>
            <person name="Gilbert D."/>
            <person name="Gnerre S."/>
            <person name="Godfrey J."/>
            <person name="Good R."/>
            <person name="Gotea V."/>
            <person name="Gravely B."/>
            <person name="Greenberg A.J."/>
            <person name="Griffiths-Jones S."/>
            <person name="Gross S."/>
            <person name="Guigo R."/>
            <person name="Gustafson E.A."/>
            <person name="Haerty W."/>
            <person name="Hahn M.W."/>
            <person name="Halligan D.L."/>
            <person name="Halpern A.L."/>
            <person name="Halter G.M."/>
            <person name="Han M.V."/>
            <person name="Heger A."/>
            <person name="Hillier L."/>
            <person name="Hinrichs A.S."/>
            <person name="Holmes I."/>
            <person name="Hoskins R.A."/>
            <person name="Hubisz M.J."/>
            <person name="Hultmark D."/>
            <person name="Huntley M.A."/>
            <person name="Jaffe D.B."/>
            <person name="Jagadeeshan S."/>
            <person name="Jeck W.R."/>
            <person name="Johnson J."/>
            <person name="Jones C.D."/>
            <person name="Jordan W.C."/>
            <person name="Karpen G.H."/>
            <person name="Kataoka E."/>
            <person name="Keightley P.D."/>
            <person name="Kheradpour P."/>
            <person name="Kirkness E.F."/>
            <person name="Koerich L.B."/>
            <person name="Kristiansen K."/>
            <person name="Kudrna D."/>
            <person name="Kulathinal R.J."/>
            <person name="Kumar S."/>
            <person name="Kwok R."/>
            <person name="Lander E."/>
            <person name="Langley C.H."/>
            <person name="Lapoint R."/>
            <person name="Lazzaro B.P."/>
            <person name="Lee S.J."/>
            <person name="Levesque L."/>
            <person name="Li R."/>
            <person name="Lin C.F."/>
            <person name="Lin M.F."/>
            <person name="Lindblad-Toh K."/>
            <person name="Llopart A."/>
            <person name="Long M."/>
            <person name="Low L."/>
            <person name="Lozovsky E."/>
            <person name="Lu J."/>
            <person name="Luo M."/>
            <person name="Machado C.A."/>
            <person name="Makalowski W."/>
            <person name="Marzo M."/>
            <person name="Matsuda M."/>
            <person name="Matzkin L."/>
            <person name="McAllister B."/>
            <person name="McBride C.S."/>
            <person name="McKernan B."/>
            <person name="McKernan K."/>
            <person name="Mendez-Lago M."/>
            <person name="Minx P."/>
            <person name="Mollenhauer M.U."/>
            <person name="Montooth K."/>
            <person name="Mount S.M."/>
            <person name="Mu X."/>
            <person name="Myers E."/>
            <person name="Negre B."/>
            <person name="Newfeld S."/>
            <person name="Nielsen R."/>
            <person name="Noor M.A."/>
            <person name="O'Grady P."/>
            <person name="Pachter L."/>
            <person name="Papaceit M."/>
            <person name="Parisi M.J."/>
            <person name="Parisi M."/>
            <person name="Parts L."/>
            <person name="Pedersen J.S."/>
            <person name="Pesole G."/>
            <person name="Phillippy A.M."/>
            <person name="Ponting C.P."/>
            <person name="Pop M."/>
            <person name="Porcelli D."/>
            <person name="Powell J.R."/>
            <person name="Prohaska S."/>
            <person name="Pruitt K."/>
            <person name="Puig M."/>
            <person name="Quesneville H."/>
            <person name="Ram K.R."/>
            <person name="Rand D."/>
            <person name="Rasmussen M.D."/>
            <person name="Reed L.K."/>
            <person name="Reenan R."/>
            <person name="Reily A."/>
            <person name="Remington K.A."/>
            <person name="Rieger T.T."/>
            <person name="Ritchie M.G."/>
            <person name="Robin C."/>
            <person name="Rogers Y.H."/>
            <person name="Rohde C."/>
            <person name="Rozas J."/>
            <person name="Rubenfield M.J."/>
            <person name="Ruiz A."/>
            <person name="Russo S."/>
            <person name="Salzberg S.L."/>
            <person name="Sanchez-Gracia A."/>
            <person name="Saranga D.J."/>
            <person name="Sato H."/>
            <person name="Schaeffer S.W."/>
            <person name="Schatz M.C."/>
            <person name="Schlenke T."/>
            <person name="Schwartz R."/>
            <person name="Segarra C."/>
            <person name="Singh R.S."/>
            <person name="Sirot L."/>
            <person name="Sirota M."/>
            <person name="Sisneros N.B."/>
            <person name="Smith C.D."/>
            <person name="Smith T.F."/>
            <person name="Spieth J."/>
            <person name="Stage D.E."/>
            <person name="Stark A."/>
            <person name="Stephan W."/>
            <person name="Strausberg R.L."/>
            <person name="Strempel S."/>
            <person name="Sturgill D."/>
            <person name="Sutton G."/>
            <person name="Sutton G.G."/>
            <person name="Tao W."/>
            <person name="Teichmann S."/>
            <person name="Tobari Y.N."/>
            <person name="Tomimura Y."/>
            <person name="Tsolas J.M."/>
            <person name="Valente V.L."/>
            <person name="Venter E."/>
            <person name="Venter J.C."/>
            <person name="Vicario S."/>
            <person name="Vieira F.G."/>
            <person name="Vilella A.J."/>
            <person name="Villasante A."/>
            <person name="Walenz B."/>
            <person name="Wang J."/>
            <person name="Wasserman M."/>
            <person name="Watts T."/>
            <person name="Wilson D."/>
            <person name="Wilson R.K."/>
            <person name="Wing R.A."/>
            <person name="Wolfner M.F."/>
            <person name="Wong A."/>
            <person name="Wong G.K."/>
            <person name="Wu C.I."/>
            <person name="Wu G."/>
            <person name="Yamamoto D."/>
            <person name="Yang H.P."/>
            <person name="Yang S.P."/>
            <person name="Yorke J.A."/>
            <person name="Yoshida K."/>
            <person name="Zdobnov E."/>
            <person name="Zhang P."/>
            <person name="Zhang Y."/>
            <person name="Zimin A.V."/>
            <person name="Baldwin J."/>
            <person name="Abdouelleil A."/>
            <person name="Abdulkadir J."/>
            <person name="Abebe A."/>
            <person name="Abera B."/>
            <person name="Abreu J."/>
            <person name="Acer S.C."/>
            <person name="Aftuck L."/>
            <person name="Alexander A."/>
            <person name="An P."/>
            <person name="Anderson E."/>
            <person name="Anderson S."/>
            <person name="Arachi H."/>
            <person name="Azer M."/>
            <person name="Bachantsang P."/>
            <person name="Barry A."/>
            <person name="Bayul T."/>
            <person name="Berlin A."/>
            <person name="Bessette D."/>
            <person name="Bloom T."/>
            <person name="Blye J."/>
            <person name="Boguslavskiy L."/>
            <person name="Bonnet C."/>
            <person name="Boukhgalter B."/>
            <person name="Bourzgui I."/>
            <person name="Brown A."/>
            <person name="Cahill P."/>
            <person name="Channer S."/>
            <person name="Cheshatsang Y."/>
            <person name="Chuda L."/>
            <person name="Citroen M."/>
            <person name="Collymore A."/>
            <person name="Cooke P."/>
            <person name="Costello M."/>
            <person name="D'Aco K."/>
            <person name="Daza R."/>
            <person name="De Haan G."/>
            <person name="DeGray S."/>
            <person name="DeMaso C."/>
            <person name="Dhargay N."/>
            <person name="Dooley K."/>
            <person name="Dooley E."/>
            <person name="Doricent M."/>
            <person name="Dorje P."/>
            <person name="Dorjee K."/>
            <person name="Dupes A."/>
            <person name="Elong R."/>
            <person name="Falk J."/>
            <person name="Farina A."/>
            <person name="Faro S."/>
            <person name="Ferguson D."/>
            <person name="Fisher S."/>
            <person name="Foley C.D."/>
            <person name="Franke A."/>
            <person name="Friedrich D."/>
            <person name="Gadbois L."/>
            <person name="Gearin G."/>
            <person name="Gearin C.R."/>
            <person name="Giannoukos G."/>
            <person name="Goode T."/>
            <person name="Graham J."/>
            <person name="Grandbois E."/>
            <person name="Grewal S."/>
            <person name="Gyaltsen K."/>
            <person name="Hafez N."/>
            <person name="Hagos B."/>
            <person name="Hall J."/>
            <person name="Henson C."/>
            <person name="Hollinger A."/>
            <person name="Honan T."/>
            <person name="Huard M.D."/>
            <person name="Hughes L."/>
            <person name="Hurhula B."/>
            <person name="Husby M.E."/>
            <person name="Kamat A."/>
            <person name="Kanga B."/>
            <person name="Kashin S."/>
            <person name="Khazanovich D."/>
            <person name="Kisner P."/>
            <person name="Lance K."/>
            <person name="Lara M."/>
            <person name="Lee W."/>
            <person name="Lennon N."/>
            <person name="Letendre F."/>
            <person name="LeVine R."/>
            <person name="Lipovsky A."/>
            <person name="Liu X."/>
            <person name="Liu J."/>
            <person name="Liu S."/>
            <person name="Lokyitsang T."/>
            <person name="Lokyitsang Y."/>
            <person name="Lubonja R."/>
            <person name="Lui A."/>
            <person name="MacDonald P."/>
            <person name="Magnisalis V."/>
            <person name="Maru K."/>
            <person name="Matthews C."/>
            <person name="McCusker W."/>
            <person name="McDonough S."/>
            <person name="Mehta T."/>
            <person name="Meldrim J."/>
            <person name="Meneus L."/>
            <person name="Mihai O."/>
            <person name="Mihalev A."/>
            <person name="Mihova T."/>
            <person name="Mittelman R."/>
            <person name="Mlenga V."/>
            <person name="Montmayeur A."/>
            <person name="Mulrain L."/>
            <person name="Navidi A."/>
            <person name="Naylor J."/>
            <person name="Negash T."/>
            <person name="Nguyen T."/>
            <person name="Nguyen N."/>
            <person name="Nicol R."/>
            <person name="Norbu C."/>
            <person name="Norbu N."/>
            <person name="Novod N."/>
            <person name="O'Neill B."/>
            <person name="Osman S."/>
            <person name="Markiewicz E."/>
            <person name="Oyono O.L."/>
            <person name="Patti C."/>
            <person name="Phunkhang P."/>
            <person name="Pierre F."/>
            <person name="Priest M."/>
            <person name="Raghuraman S."/>
            <person name="Rege F."/>
            <person name="Reyes R."/>
            <person name="Rise C."/>
            <person name="Rogov P."/>
            <person name="Ross K."/>
            <person name="Ryan E."/>
            <person name="Settipalli S."/>
            <person name="Shea T."/>
            <person name="Sherpa N."/>
            <person name="Shi L."/>
            <person name="Shih D."/>
            <person name="Sparrow T."/>
            <person name="Spaulding J."/>
            <person name="Stalker J."/>
            <person name="Stange-Thomann N."/>
            <person name="Stavropoulos S."/>
            <person name="Stone C."/>
            <person name="Strader C."/>
            <person name="Tesfaye S."/>
            <person name="Thomson T."/>
            <person name="Thoulutsang Y."/>
            <person name="Thoulutsang D."/>
            <person name="Topham K."/>
            <person name="Topping I."/>
            <person name="Tsamla T."/>
            <person name="Vassiliev H."/>
            <person name="Vo A."/>
            <person name="Wangchuk T."/>
            <person name="Wangdi T."/>
            <person name="Weiand M."/>
            <person name="Wilkinson J."/>
            <person name="Wilson A."/>
            <person name="Yadav S."/>
            <person name="Young G."/>
            <person name="Yu Q."/>
            <person name="Zembek L."/>
            <person name="Zhong D."/>
            <person name="Zimmer A."/>
            <person name="Zwirko Z."/>
            <person name="Jaffe D.B."/>
            <person name="Alvarez P."/>
            <person name="Brockman W."/>
            <person name="Butler J."/>
            <person name="Chin C."/>
            <person name="Gnerre S."/>
            <person name="Grabherr M."/>
            <person name="Kleber M."/>
            <person name="Mauceli E."/>
            <person name="MacCallum I."/>
        </authorList>
    </citation>
    <scope>NUCLEOTIDE SEQUENCE [LARGE SCALE GENOMIC DNA]</scope>
    <source>
        <strain evidence="3">Tucson 14030-0811.24</strain>
    </source>
</reference>
<keyword evidence="3" id="KW-1185">Reference proteome</keyword>
<dbReference type="Proteomes" id="UP000007798">
    <property type="component" value="Unassembled WGS sequence"/>
</dbReference>
<evidence type="ECO:0000313" key="2">
    <source>
        <dbReference type="EMBL" id="EDW76119.1"/>
    </source>
</evidence>
<dbReference type="AlphaFoldDB" id="B4MWH8"/>
<proteinExistence type="predicted"/>
<accession>B4MWH8</accession>
<dbReference type="KEGG" id="dwi:6642541"/>
<feature type="compositionally biased region" description="Polar residues" evidence="1">
    <location>
        <begin position="173"/>
        <end position="193"/>
    </location>
</feature>
<dbReference type="OrthoDB" id="8058746at2759"/>
<protein>
    <submittedName>
        <fullName evidence="2">Uncharacterized protein</fullName>
    </submittedName>
</protein>
<feature type="region of interest" description="Disordered" evidence="1">
    <location>
        <begin position="101"/>
        <end position="133"/>
    </location>
</feature>
<sequence>MTMQVASKSPRGPLSFNVQLLSGKNVVLVNCQGYESELFMPQIVKGRISFQNIIPNRRCCDQANIITGPLPLNGAACIGTGGKPTLAGTPAIQRPTSISLARSTAMRSRPKRSKETISPPPHGAIMTPDQLRGKPAEVEFSIPEDLNPEELFSSFYAELPNQLRLSDGRNELNPGSSTHTPAQSLESTISSVIRKTPPVRTYSRRKTNATSKSKSSLSCSPLQKKKKISSKASTTKGLQATKTLAIRNRRLIVDNKKSLGSLSVSKLSSSITKKKTVHNQVTAKTRKQFESLKTTAFDLLTTPTLENISKTLNQQFQMACVDKIATTLPNYAQLAPTKPLEIDREVKTMIAKQKRLEKTNSKPKWI</sequence>
<dbReference type="FunCoup" id="B4MWH8">
    <property type="interactions" value="114"/>
</dbReference>
<name>B4MWH8_DROWI</name>
<dbReference type="InParanoid" id="B4MWH8"/>
<dbReference type="OMA" id="RRCCPES"/>
<dbReference type="PhylomeDB" id="B4MWH8"/>
<gene>
    <name evidence="2" type="primary">Dwil\GK15291</name>
    <name evidence="2" type="ORF">Dwil_GK15291</name>
</gene>
<dbReference type="HOGENOM" id="CLU_720176_0_0_1"/>
<feature type="region of interest" description="Disordered" evidence="1">
    <location>
        <begin position="166"/>
        <end position="234"/>
    </location>
</feature>
<feature type="compositionally biased region" description="Low complexity" evidence="1">
    <location>
        <begin position="211"/>
        <end position="222"/>
    </location>
</feature>
<evidence type="ECO:0000313" key="3">
    <source>
        <dbReference type="Proteomes" id="UP000007798"/>
    </source>
</evidence>
<organism evidence="2 3">
    <name type="scientific">Drosophila willistoni</name>
    <name type="common">Fruit fly</name>
    <dbReference type="NCBI Taxonomy" id="7260"/>
    <lineage>
        <taxon>Eukaryota</taxon>
        <taxon>Metazoa</taxon>
        <taxon>Ecdysozoa</taxon>
        <taxon>Arthropoda</taxon>
        <taxon>Hexapoda</taxon>
        <taxon>Insecta</taxon>
        <taxon>Pterygota</taxon>
        <taxon>Neoptera</taxon>
        <taxon>Endopterygota</taxon>
        <taxon>Diptera</taxon>
        <taxon>Brachycera</taxon>
        <taxon>Muscomorpha</taxon>
        <taxon>Ephydroidea</taxon>
        <taxon>Drosophilidae</taxon>
        <taxon>Drosophila</taxon>
        <taxon>Sophophora</taxon>
    </lineage>
</organism>
<evidence type="ECO:0000256" key="1">
    <source>
        <dbReference type="SAM" id="MobiDB-lite"/>
    </source>
</evidence>
<dbReference type="EMBL" id="CH963857">
    <property type="protein sequence ID" value="EDW76119.1"/>
    <property type="molecule type" value="Genomic_DNA"/>
</dbReference>
<dbReference type="eggNOG" id="ENOG502TCK5">
    <property type="taxonomic scope" value="Eukaryota"/>
</dbReference>